<sequence>MLEPVVKTAPIILQDAPGADAGLTAWSRRVAEAPPRRPLWEAITTARRAIAGDAPARRARRVFLMVVFLWVLNIGDLTMTMIAHRLGQFEELNPVARGLLDCPAALTVFKLALLALSSGIFLAFRRVRLTEIACGGMCCVYTALTFVWTVYFQDIML</sequence>
<reference evidence="3" key="1">
    <citation type="journal article" date="2014" name="Front. Microbiol.">
        <title>High frequency of phylogenetically diverse reductive dehalogenase-homologous genes in deep subseafloor sedimentary metagenomes.</title>
        <authorList>
            <person name="Kawai M."/>
            <person name="Futagami T."/>
            <person name="Toyoda A."/>
            <person name="Takaki Y."/>
            <person name="Nishi S."/>
            <person name="Hori S."/>
            <person name="Arai W."/>
            <person name="Tsubouchi T."/>
            <person name="Morono Y."/>
            <person name="Uchiyama I."/>
            <person name="Ito T."/>
            <person name="Fujiyama A."/>
            <person name="Inagaki F."/>
            <person name="Takami H."/>
        </authorList>
    </citation>
    <scope>NUCLEOTIDE SEQUENCE</scope>
    <source>
        <strain evidence="3">Expedition CK06-06</strain>
    </source>
</reference>
<name>X1GUG3_9ZZZZ</name>
<feature type="transmembrane region" description="Helical" evidence="1">
    <location>
        <begin position="104"/>
        <end position="124"/>
    </location>
</feature>
<feature type="transmembrane region" description="Helical" evidence="1">
    <location>
        <begin position="62"/>
        <end position="84"/>
    </location>
</feature>
<dbReference type="EMBL" id="BARU01008090">
    <property type="protein sequence ID" value="GAH36653.1"/>
    <property type="molecule type" value="Genomic_DNA"/>
</dbReference>
<accession>X1GUG3</accession>
<evidence type="ECO:0000259" key="2">
    <source>
        <dbReference type="Pfam" id="PF18902"/>
    </source>
</evidence>
<protein>
    <recommendedName>
        <fullName evidence="2">DUF5658 domain-containing protein</fullName>
    </recommendedName>
</protein>
<keyword evidence="1" id="KW-0472">Membrane</keyword>
<feature type="domain" description="DUF5658" evidence="2">
    <location>
        <begin position="67"/>
        <end position="146"/>
    </location>
</feature>
<organism evidence="3">
    <name type="scientific">marine sediment metagenome</name>
    <dbReference type="NCBI Taxonomy" id="412755"/>
    <lineage>
        <taxon>unclassified sequences</taxon>
        <taxon>metagenomes</taxon>
        <taxon>ecological metagenomes</taxon>
    </lineage>
</organism>
<dbReference type="Pfam" id="PF18902">
    <property type="entry name" value="DUF5658"/>
    <property type="match status" value="1"/>
</dbReference>
<feature type="transmembrane region" description="Helical" evidence="1">
    <location>
        <begin position="131"/>
        <end position="151"/>
    </location>
</feature>
<keyword evidence="1" id="KW-1133">Transmembrane helix</keyword>
<comment type="caution">
    <text evidence="3">The sequence shown here is derived from an EMBL/GenBank/DDBJ whole genome shotgun (WGS) entry which is preliminary data.</text>
</comment>
<gene>
    <name evidence="3" type="ORF">S03H2_15894</name>
</gene>
<proteinExistence type="predicted"/>
<dbReference type="InterPro" id="IPR043717">
    <property type="entry name" value="DUF5658"/>
</dbReference>
<keyword evidence="1" id="KW-0812">Transmembrane</keyword>
<evidence type="ECO:0000313" key="3">
    <source>
        <dbReference type="EMBL" id="GAH36653.1"/>
    </source>
</evidence>
<evidence type="ECO:0000256" key="1">
    <source>
        <dbReference type="SAM" id="Phobius"/>
    </source>
</evidence>
<dbReference type="AlphaFoldDB" id="X1GUG3"/>